<keyword evidence="3" id="KW-1185">Reference proteome</keyword>
<feature type="signal peptide" evidence="1">
    <location>
        <begin position="1"/>
        <end position="21"/>
    </location>
</feature>
<evidence type="ECO:0000256" key="1">
    <source>
        <dbReference type="SAM" id="SignalP"/>
    </source>
</evidence>
<reference evidence="2 3" key="1">
    <citation type="submission" date="2018-10" db="EMBL/GenBank/DDBJ databases">
        <title>Xanthobacter tagetidis genome sequencing and assembly.</title>
        <authorList>
            <person name="Maclea K.S."/>
            <person name="Goen A.E."/>
            <person name="Fatima S.A."/>
        </authorList>
    </citation>
    <scope>NUCLEOTIDE SEQUENCE [LARGE SCALE GENOMIC DNA]</scope>
    <source>
        <strain evidence="2 3">ATCC 700314</strain>
    </source>
</reference>
<sequence>MRLAFAAVLVAVSAALSSAAAAEVEFPRGSIIGMVPPDGMSEGRTFAGFEDREKGAAVLLVDMPAEAFPQLEASFTDAALAEKGIKVQRRENFPVAGAKGILVTGTQAAGAVTLRKWVLLAGNDMLTALVTVQVPEGQDAAYPDAKVRAALSTLAFRSARDQVAALPYTLNDLAGFRVVRTLGGSTVILTDGPNNVVDGAEQPYFVVSVAGGAPRDDERGRFAVRALAGLPGLKDLQVERAEPLRIANHTGYEVMAKGVDARTGTPVKVIQWMRFGTTGHMRMVGVTPLDSFPELYPRLRAIRDGVEPR</sequence>
<dbReference type="AlphaFoldDB" id="A0A3L7AL74"/>
<protein>
    <submittedName>
        <fullName evidence="2">Uncharacterized protein</fullName>
    </submittedName>
</protein>
<dbReference type="EMBL" id="RCTF01000004">
    <property type="protein sequence ID" value="RLP80142.1"/>
    <property type="molecule type" value="Genomic_DNA"/>
</dbReference>
<evidence type="ECO:0000313" key="3">
    <source>
        <dbReference type="Proteomes" id="UP000269692"/>
    </source>
</evidence>
<accession>A0A3L7AL74</accession>
<organism evidence="2 3">
    <name type="scientific">Xanthobacter tagetidis</name>
    <dbReference type="NCBI Taxonomy" id="60216"/>
    <lineage>
        <taxon>Bacteria</taxon>
        <taxon>Pseudomonadati</taxon>
        <taxon>Pseudomonadota</taxon>
        <taxon>Alphaproteobacteria</taxon>
        <taxon>Hyphomicrobiales</taxon>
        <taxon>Xanthobacteraceae</taxon>
        <taxon>Xanthobacter</taxon>
    </lineage>
</organism>
<proteinExistence type="predicted"/>
<dbReference type="Proteomes" id="UP000269692">
    <property type="component" value="Unassembled WGS sequence"/>
</dbReference>
<comment type="caution">
    <text evidence="2">The sequence shown here is derived from an EMBL/GenBank/DDBJ whole genome shotgun (WGS) entry which is preliminary data.</text>
</comment>
<name>A0A3L7AL74_9HYPH</name>
<dbReference type="OrthoDB" id="7926124at2"/>
<feature type="chain" id="PRO_5018023809" evidence="1">
    <location>
        <begin position="22"/>
        <end position="309"/>
    </location>
</feature>
<evidence type="ECO:0000313" key="2">
    <source>
        <dbReference type="EMBL" id="RLP80142.1"/>
    </source>
</evidence>
<keyword evidence="1" id="KW-0732">Signal</keyword>
<dbReference type="RefSeq" id="WP_121622645.1">
    <property type="nucleotide sequence ID" value="NZ_JACIIW010000002.1"/>
</dbReference>
<gene>
    <name evidence="2" type="ORF">D9R14_07260</name>
</gene>